<dbReference type="GO" id="GO:0005886">
    <property type="term" value="C:plasma membrane"/>
    <property type="evidence" value="ECO:0007669"/>
    <property type="project" value="TreeGrafter"/>
</dbReference>
<dbReference type="InterPro" id="IPR050369">
    <property type="entry name" value="RBOH/FRE"/>
</dbReference>
<dbReference type="SUPFAM" id="SSF52343">
    <property type="entry name" value="Ferredoxin reductase-like, C-terminal NADP-linked domain"/>
    <property type="match status" value="1"/>
</dbReference>
<dbReference type="InterPro" id="IPR045266">
    <property type="entry name" value="DOH_DOMON"/>
</dbReference>
<dbReference type="InterPro" id="IPR005018">
    <property type="entry name" value="DOMON_domain"/>
</dbReference>
<dbReference type="CDD" id="cd09631">
    <property type="entry name" value="DOMON_DOH"/>
    <property type="match status" value="1"/>
</dbReference>
<keyword evidence="3 6" id="KW-1133">Transmembrane helix</keyword>
<dbReference type="AlphaFoldDB" id="A0A1V9YE38"/>
<keyword evidence="5 6" id="KW-0472">Membrane</keyword>
<comment type="caution">
    <text evidence="8">The sequence shown here is derived from an EMBL/GenBank/DDBJ whole genome shotgun (WGS) entry which is preliminary data.</text>
</comment>
<dbReference type="Pfam" id="PF08022">
    <property type="entry name" value="FAD_binding_8"/>
    <property type="match status" value="1"/>
</dbReference>
<feature type="transmembrane region" description="Helical" evidence="6">
    <location>
        <begin position="176"/>
        <end position="196"/>
    </location>
</feature>
<keyword evidence="2 6" id="KW-0812">Transmembrane</keyword>
<dbReference type="Pfam" id="PF01794">
    <property type="entry name" value="Ferric_reduct"/>
    <property type="match status" value="1"/>
</dbReference>
<organism evidence="8 9">
    <name type="scientific">Achlya hypogyna</name>
    <name type="common">Oomycete</name>
    <name type="synonym">Protoachlya hypogyna</name>
    <dbReference type="NCBI Taxonomy" id="1202772"/>
    <lineage>
        <taxon>Eukaryota</taxon>
        <taxon>Sar</taxon>
        <taxon>Stramenopiles</taxon>
        <taxon>Oomycota</taxon>
        <taxon>Saprolegniomycetes</taxon>
        <taxon>Saprolegniales</taxon>
        <taxon>Achlyaceae</taxon>
        <taxon>Achlya</taxon>
    </lineage>
</organism>
<evidence type="ECO:0000256" key="6">
    <source>
        <dbReference type="SAM" id="Phobius"/>
    </source>
</evidence>
<feature type="transmembrane region" description="Helical" evidence="6">
    <location>
        <begin position="376"/>
        <end position="402"/>
    </location>
</feature>
<feature type="transmembrane region" description="Helical" evidence="6">
    <location>
        <begin position="229"/>
        <end position="249"/>
    </location>
</feature>
<feature type="domain" description="DOMON" evidence="7">
    <location>
        <begin position="20"/>
        <end position="142"/>
    </location>
</feature>
<dbReference type="GO" id="GO:0016491">
    <property type="term" value="F:oxidoreductase activity"/>
    <property type="evidence" value="ECO:0007669"/>
    <property type="project" value="UniProtKB-KW"/>
</dbReference>
<keyword evidence="4" id="KW-0560">Oxidoreductase</keyword>
<dbReference type="Gene3D" id="3.40.50.80">
    <property type="entry name" value="Nucleotide-binding domain of ferredoxin-NADP reductase (FNR) module"/>
    <property type="match status" value="1"/>
</dbReference>
<dbReference type="SFLD" id="SFLDG01168">
    <property type="entry name" value="Ferric_reductase_subgroup_(FRE"/>
    <property type="match status" value="1"/>
</dbReference>
<gene>
    <name evidence="8" type="ORF">ACHHYP_14068</name>
</gene>
<dbReference type="PROSITE" id="PS50836">
    <property type="entry name" value="DOMON"/>
    <property type="match status" value="1"/>
</dbReference>
<dbReference type="PANTHER" id="PTHR11972">
    <property type="entry name" value="NADPH OXIDASE"/>
    <property type="match status" value="1"/>
</dbReference>
<evidence type="ECO:0000256" key="4">
    <source>
        <dbReference type="ARBA" id="ARBA00023002"/>
    </source>
</evidence>
<dbReference type="CDD" id="cd06186">
    <property type="entry name" value="NOX_Duox_like_FAD_NADP"/>
    <property type="match status" value="1"/>
</dbReference>
<dbReference type="STRING" id="1202772.A0A1V9YE38"/>
<dbReference type="PANTHER" id="PTHR11972:SF69">
    <property type="entry name" value="FERRIC REDUCTION OXIDASE 6-RELATED"/>
    <property type="match status" value="1"/>
</dbReference>
<feature type="transmembrane region" description="Helical" evidence="6">
    <location>
        <begin position="334"/>
        <end position="356"/>
    </location>
</feature>
<dbReference type="InterPro" id="IPR013130">
    <property type="entry name" value="Fe3_Rdtase_TM_dom"/>
</dbReference>
<sequence>MTTNICTSAAFASAPVIQIGQTPMTIKTLVQSPYVCFQLTIADASTKWLSLSVAATPKMVNQPVENVVVYDVTTPPAMLFTMYGYGHQDTRLNSDQSPINVTSSSFVNGVAEFTFQRRLAAIDPTDVAIDPNGVTILTWAYDTKSFPSTHKACGALELILNSANNSAPGLNTLNTAAIAAGLLGVMLLLGIAATHFGRFRLINHTTLCAPPKSDKGLSFLVQMVADLKVGEAIIVLIFILALVGAALYLQKPNPIVNYSLFAFISGHLALLCLMFSLIPIARGPHWRFLFGSSHERVLKFHLASSRLFVVFSIIHFVLYLPFTSPSSTQLYGQTAVVPLPGLAGLILAISLGTMGYEPIRRKYYATFYMHHRIVSLLVFLFVLLHSAVIRYAMIVPLILYGLSGIVRVRAFCNRYDAPVASTGNKTVTIVLPSTSQTKHWAATMPPSAFFYVQVPGISAIEWHPLTAVATPDGASIGFVLKAMTPGRFADEVVADVLRRTGSGRATMPVVVGGPYGYASVNILEYQAVIFVAGGVGITPMLSLVNQFRNKQGKGGSAFHLYWVVRDVNDLLMAEALMYPLPDTLRHRFFVTAAAEEGKVLTTGGGSQSFYPRRPKWPELINNVAFVGKSACVLACGPDALIREVQGLARKCGFDFHKEEFAF</sequence>
<evidence type="ECO:0000313" key="9">
    <source>
        <dbReference type="Proteomes" id="UP000243579"/>
    </source>
</evidence>
<proteinExistence type="predicted"/>
<keyword evidence="9" id="KW-1185">Reference proteome</keyword>
<evidence type="ECO:0000259" key="7">
    <source>
        <dbReference type="PROSITE" id="PS50836"/>
    </source>
</evidence>
<dbReference type="InterPro" id="IPR039261">
    <property type="entry name" value="FNR_nucleotide-bd"/>
</dbReference>
<dbReference type="EMBL" id="JNBR01002025">
    <property type="protein sequence ID" value="OQR83962.1"/>
    <property type="molecule type" value="Genomic_DNA"/>
</dbReference>
<evidence type="ECO:0000313" key="8">
    <source>
        <dbReference type="EMBL" id="OQR83962.1"/>
    </source>
</evidence>
<evidence type="ECO:0000256" key="5">
    <source>
        <dbReference type="ARBA" id="ARBA00023136"/>
    </source>
</evidence>
<comment type="subcellular location">
    <subcellularLocation>
        <location evidence="1">Membrane</location>
        <topology evidence="1">Multi-pass membrane protein</topology>
    </subcellularLocation>
</comment>
<feature type="transmembrane region" description="Helical" evidence="6">
    <location>
        <begin position="255"/>
        <end position="281"/>
    </location>
</feature>
<name>A0A1V9YE38_ACHHY</name>
<protein>
    <submittedName>
        <fullName evidence="8">Transmembrane protein</fullName>
    </submittedName>
</protein>
<evidence type="ECO:0000256" key="1">
    <source>
        <dbReference type="ARBA" id="ARBA00004141"/>
    </source>
</evidence>
<evidence type="ECO:0000256" key="3">
    <source>
        <dbReference type="ARBA" id="ARBA00022989"/>
    </source>
</evidence>
<feature type="transmembrane region" description="Helical" evidence="6">
    <location>
        <begin position="302"/>
        <end position="322"/>
    </location>
</feature>
<dbReference type="Proteomes" id="UP000243579">
    <property type="component" value="Unassembled WGS sequence"/>
</dbReference>
<dbReference type="Pfam" id="PF08030">
    <property type="entry name" value="NAD_binding_6"/>
    <property type="match status" value="1"/>
</dbReference>
<reference evidence="8 9" key="1">
    <citation type="journal article" date="2014" name="Genome Biol. Evol.">
        <title>The secreted proteins of Achlya hypogyna and Thraustotheca clavata identify the ancestral oomycete secretome and reveal gene acquisitions by horizontal gene transfer.</title>
        <authorList>
            <person name="Misner I."/>
            <person name="Blouin N."/>
            <person name="Leonard G."/>
            <person name="Richards T.A."/>
            <person name="Lane C.E."/>
        </authorList>
    </citation>
    <scope>NUCLEOTIDE SEQUENCE [LARGE SCALE GENOMIC DNA]</scope>
    <source>
        <strain evidence="8 9">ATCC 48635</strain>
    </source>
</reference>
<dbReference type="SFLD" id="SFLDS00052">
    <property type="entry name" value="Ferric_Reductase_Domain"/>
    <property type="match status" value="1"/>
</dbReference>
<dbReference type="InterPro" id="IPR013112">
    <property type="entry name" value="FAD-bd_8"/>
</dbReference>
<evidence type="ECO:0000256" key="2">
    <source>
        <dbReference type="ARBA" id="ARBA00022692"/>
    </source>
</evidence>
<accession>A0A1V9YE38</accession>
<dbReference type="InterPro" id="IPR013121">
    <property type="entry name" value="Fe_red_NAD-bd_6"/>
</dbReference>
<dbReference type="OrthoDB" id="167398at2759"/>